<organism evidence="3 4">
    <name type="scientific">Lysobacter arenosi</name>
    <dbReference type="NCBI Taxonomy" id="2795387"/>
    <lineage>
        <taxon>Bacteria</taxon>
        <taxon>Pseudomonadati</taxon>
        <taxon>Pseudomonadota</taxon>
        <taxon>Gammaproteobacteria</taxon>
        <taxon>Lysobacterales</taxon>
        <taxon>Lysobacteraceae</taxon>
        <taxon>Lysobacter</taxon>
    </lineage>
</organism>
<keyword evidence="2" id="KW-0472">Membrane</keyword>
<sequence>MTHTAHGAYPWWRTRAVLALGVLIFIGCSFNGGQRGDVLSAMDAGDNGVSGRAIRMPSTGAAATGTAAASADVVSEALAASIPLRTPRAAARNPLPARPRIVLSNPGIRERVPATEAAASTLPNHAPDGEQPLPAVLGGAAAGGTAMESFPAGSSLAGSSLMSPSIATESAPASNATSSSSSALAPPSSLPAGQWRPSIASAWDGWPWIAALALLLLVLVALRNGRKASRERAAAALPRAITWSQVKAPDAQLAQENAGFDYGNLSLPSLAVAIHMTPPRPASPSPVGAMLRHDSTRSTDARLRAIDAVADAPLVLNGALPSCVSRMSYEHIGLPLQPTSTTPHQGDTLPTVERQPPSPAVITAPAPTSSMDVAERVGQAKHALTADRPEQALAALAPLLDGDSASGEAWTVAGWAWWRIGRDRPGRQLEAAGQAASAFRNALRVEPDRANLLSRMIARCHLIQAGHQTGAARLASLDEAIAVFDRHLEGHSRDDAVLLEWAESLFERAAASPRDERPRWLDRSERVVEQRWGTTMADAGEPVQWLWINLLLARAELVDLRTAAALHARATTLLQAGIPHQGEAQHDAWLTRLIEAERAFAQRLSGAARISHLQAAQSNVEGWLASARTVNPLLAWIGLLGDWAANLHGTAAQAKLNEAESLFTRIEAISPDDGAQTRFARAYYLRMRAGREFGLTRWHTLDQARTLLAGIAAGELPQALVDLETAEIHLEQARLTEGVPQQSHFASAARLAEAAAQAPENQVRALLCALTALVALARSPSHESPGWQPQALRMKALANRLRELAPNGADALRVVASVQLATDEPQSACELCAAAWEAGAGRAELMPIWREADARWARTLDPAQQDPHWKRLHQSMRMASSTP</sequence>
<gene>
    <name evidence="3" type="ORF">HIV01_016245</name>
</gene>
<dbReference type="Gene3D" id="1.25.40.10">
    <property type="entry name" value="Tetratricopeptide repeat domain"/>
    <property type="match status" value="1"/>
</dbReference>
<evidence type="ECO:0008006" key="5">
    <source>
        <dbReference type="Google" id="ProtNLM"/>
    </source>
</evidence>
<evidence type="ECO:0000256" key="1">
    <source>
        <dbReference type="SAM" id="MobiDB-lite"/>
    </source>
</evidence>
<accession>A0ABX7RCK6</accession>
<evidence type="ECO:0000313" key="4">
    <source>
        <dbReference type="Proteomes" id="UP000663400"/>
    </source>
</evidence>
<dbReference type="InterPro" id="IPR011990">
    <property type="entry name" value="TPR-like_helical_dom_sf"/>
</dbReference>
<evidence type="ECO:0000313" key="3">
    <source>
        <dbReference type="EMBL" id="QSX74699.1"/>
    </source>
</evidence>
<dbReference type="EMBL" id="CP071517">
    <property type="protein sequence ID" value="QSX74699.1"/>
    <property type="molecule type" value="Genomic_DNA"/>
</dbReference>
<name>A0ABX7RCK6_9GAMM</name>
<dbReference type="Proteomes" id="UP000663400">
    <property type="component" value="Chromosome"/>
</dbReference>
<keyword evidence="2" id="KW-0812">Transmembrane</keyword>
<keyword evidence="4" id="KW-1185">Reference proteome</keyword>
<dbReference type="RefSeq" id="WP_200608868.1">
    <property type="nucleotide sequence ID" value="NZ_CP071517.1"/>
</dbReference>
<keyword evidence="2" id="KW-1133">Transmembrane helix</keyword>
<reference evidence="3 4" key="1">
    <citation type="submission" date="2021-02" db="EMBL/GenBank/DDBJ databases">
        <title>Lysobacter arenosi sp. nov., isolated from soil of gangwondo yeongwol, south Korea.</title>
        <authorList>
            <person name="Kim K.R."/>
            <person name="Kim K.H."/>
            <person name="Jeon C.O."/>
        </authorList>
    </citation>
    <scope>NUCLEOTIDE SEQUENCE [LARGE SCALE GENOMIC DNA]</scope>
    <source>
        <strain evidence="3 4">R7</strain>
    </source>
</reference>
<protein>
    <recommendedName>
        <fullName evidence="5">Tetratricopeptide repeat protein</fullName>
    </recommendedName>
</protein>
<feature type="region of interest" description="Disordered" evidence="1">
    <location>
        <begin position="166"/>
        <end position="190"/>
    </location>
</feature>
<feature type="transmembrane region" description="Helical" evidence="2">
    <location>
        <begin position="205"/>
        <end position="222"/>
    </location>
</feature>
<proteinExistence type="predicted"/>
<evidence type="ECO:0000256" key="2">
    <source>
        <dbReference type="SAM" id="Phobius"/>
    </source>
</evidence>
<feature type="transmembrane region" description="Helical" evidence="2">
    <location>
        <begin position="12"/>
        <end position="32"/>
    </location>
</feature>